<comment type="similarity">
    <text evidence="12">Belongs to the binding-protein-dependent transport system permease family. CysTW subfamily.</text>
</comment>
<dbReference type="InterPro" id="IPR000515">
    <property type="entry name" value="MetI-like"/>
</dbReference>
<evidence type="ECO:0000256" key="6">
    <source>
        <dbReference type="ARBA" id="ARBA00022692"/>
    </source>
</evidence>
<dbReference type="Proteomes" id="UP000425960">
    <property type="component" value="Chromosome"/>
</dbReference>
<dbReference type="GO" id="GO:0005886">
    <property type="term" value="C:plasma membrane"/>
    <property type="evidence" value="ECO:0007669"/>
    <property type="project" value="UniProtKB-SubCell"/>
</dbReference>
<comment type="function">
    <text evidence="10">Part of the ABC transporter complex CysAWTP (TC 3.A.1.6.1) involved in sulfate/thiosulfate import. Probably responsible for the translocation of the substrate across the membrane.</text>
</comment>
<accession>A0A5K8A1S1</accession>
<feature type="transmembrane region" description="Helical" evidence="11">
    <location>
        <begin position="45"/>
        <end position="71"/>
    </location>
</feature>
<dbReference type="InterPro" id="IPR011867">
    <property type="entry name" value="ModB_ABC"/>
</dbReference>
<dbReference type="RefSeq" id="WP_231714019.1">
    <property type="nucleotide sequence ID" value="NZ_AP021876.1"/>
</dbReference>
<name>A0A5K8A1S1_9BACT</name>
<evidence type="ECO:0000256" key="7">
    <source>
        <dbReference type="ARBA" id="ARBA00022989"/>
    </source>
</evidence>
<evidence type="ECO:0000256" key="4">
    <source>
        <dbReference type="ARBA" id="ARBA00022448"/>
    </source>
</evidence>
<proteinExistence type="inferred from homology"/>
<dbReference type="NCBIfam" id="NF038017">
    <property type="entry name" value="ABC_perm1"/>
    <property type="match status" value="1"/>
</dbReference>
<dbReference type="NCBIfam" id="TIGR01581">
    <property type="entry name" value="Mo_ABC_porter"/>
    <property type="match status" value="1"/>
</dbReference>
<keyword evidence="8" id="KW-0764">Sulfate transport</keyword>
<dbReference type="KEGG" id="dov:DSCO28_70580"/>
<evidence type="ECO:0000259" key="13">
    <source>
        <dbReference type="PROSITE" id="PS50928"/>
    </source>
</evidence>
<gene>
    <name evidence="14" type="ORF">DSCO28_70580</name>
</gene>
<comment type="caution">
    <text evidence="12">Lacks conserved residue(s) required for the propagation of feature annotation.</text>
</comment>
<keyword evidence="6 11" id="KW-0812">Transmembrane</keyword>
<keyword evidence="4 11" id="KW-0813">Transport</keyword>
<dbReference type="SUPFAM" id="SSF161098">
    <property type="entry name" value="MetI-like"/>
    <property type="match status" value="1"/>
</dbReference>
<evidence type="ECO:0000256" key="9">
    <source>
        <dbReference type="ARBA" id="ARBA00023136"/>
    </source>
</evidence>
<comment type="subunit">
    <text evidence="3">The complex is composed of two ATP-binding proteins (CysA), two transmembrane proteins (CysT and CysW) and a solute-binding protein (CysP).</text>
</comment>
<evidence type="ECO:0000256" key="5">
    <source>
        <dbReference type="ARBA" id="ARBA00022505"/>
    </source>
</evidence>
<dbReference type="PANTHER" id="PTHR30406">
    <property type="entry name" value="SULFATE TRANSPORT SYSTEM PERMEASE PROTEIN"/>
    <property type="match status" value="1"/>
</dbReference>
<feature type="transmembrane region" description="Helical" evidence="11">
    <location>
        <begin position="116"/>
        <end position="136"/>
    </location>
</feature>
<dbReference type="InterPro" id="IPR005667">
    <property type="entry name" value="Sulph_transpt2"/>
</dbReference>
<feature type="transmembrane region" description="Helical" evidence="11">
    <location>
        <begin position="226"/>
        <end position="247"/>
    </location>
</feature>
<feature type="domain" description="ABC transmembrane type-1" evidence="13">
    <location>
        <begin position="45"/>
        <end position="247"/>
    </location>
</feature>
<evidence type="ECO:0000256" key="1">
    <source>
        <dbReference type="ARBA" id="ARBA00002949"/>
    </source>
</evidence>
<feature type="transmembrane region" description="Helical" evidence="11">
    <location>
        <begin position="83"/>
        <end position="104"/>
    </location>
</feature>
<protein>
    <recommendedName>
        <fullName evidence="12">Molybdenum transport system permease</fullName>
    </recommendedName>
</protein>
<evidence type="ECO:0000256" key="2">
    <source>
        <dbReference type="ARBA" id="ARBA00004651"/>
    </source>
</evidence>
<dbReference type="EMBL" id="AP021876">
    <property type="protein sequence ID" value="BBO86492.1"/>
    <property type="molecule type" value="Genomic_DNA"/>
</dbReference>
<evidence type="ECO:0000256" key="10">
    <source>
        <dbReference type="ARBA" id="ARBA00025323"/>
    </source>
</evidence>
<keyword evidence="5 12" id="KW-0500">Molybdenum</keyword>
<dbReference type="Pfam" id="PF00528">
    <property type="entry name" value="BPD_transp_1"/>
    <property type="match status" value="1"/>
</dbReference>
<evidence type="ECO:0000256" key="11">
    <source>
        <dbReference type="RuleBase" id="RU363032"/>
    </source>
</evidence>
<dbReference type="Gene3D" id="1.10.3720.10">
    <property type="entry name" value="MetI-like"/>
    <property type="match status" value="1"/>
</dbReference>
<keyword evidence="7 11" id="KW-1133">Transmembrane helix</keyword>
<keyword evidence="12" id="KW-1003">Cell membrane</keyword>
<evidence type="ECO:0000256" key="3">
    <source>
        <dbReference type="ARBA" id="ARBA00011779"/>
    </source>
</evidence>
<keyword evidence="9 11" id="KW-0472">Membrane</keyword>
<dbReference type="InterPro" id="IPR035906">
    <property type="entry name" value="MetI-like_sf"/>
</dbReference>
<dbReference type="PROSITE" id="PS50928">
    <property type="entry name" value="ABC_TM1"/>
    <property type="match status" value="1"/>
</dbReference>
<comment type="function">
    <text evidence="1 12">Part of the binding-protein-dependent transport system for molybdenum; probably responsible for the translocation of the substrate across the membrane.</text>
</comment>
<evidence type="ECO:0000256" key="8">
    <source>
        <dbReference type="ARBA" id="ARBA00023032"/>
    </source>
</evidence>
<dbReference type="AlphaFoldDB" id="A0A5K8A1S1"/>
<evidence type="ECO:0000313" key="15">
    <source>
        <dbReference type="Proteomes" id="UP000425960"/>
    </source>
</evidence>
<sequence length="265" mass="28580">MRCFCLLPMGLLVLLIAGVLAGLLVQLPFSRILTTLTSAEIRFALRLTLLTSLLATVIALFLGVPTGYFLARQAFPGKALVDTLIDLPMTMTPLVAGVGLLFLLGNDTVRQVLDRMGIQLLFTPWGAVLAQVLIAAPIMTRTSRSAFGAMDCRFEQAAQTLGLKPWQVFLRISLPMARPVILSGLVLCWARAVGEFGATLMVAGATRFRTETLPIAVYLNISSGEMGIALVCAWLLIMTGFLVLLAMRWIGSPFWAETPLAGDGP</sequence>
<evidence type="ECO:0000256" key="12">
    <source>
        <dbReference type="RuleBase" id="RU365097"/>
    </source>
</evidence>
<dbReference type="NCBIfam" id="TIGR02141">
    <property type="entry name" value="modB_ABC"/>
    <property type="match status" value="1"/>
</dbReference>
<dbReference type="GO" id="GO:0015098">
    <property type="term" value="F:molybdate ion transmembrane transporter activity"/>
    <property type="evidence" value="ECO:0007669"/>
    <property type="project" value="UniProtKB-UniRule"/>
</dbReference>
<evidence type="ECO:0000313" key="14">
    <source>
        <dbReference type="EMBL" id="BBO86492.1"/>
    </source>
</evidence>
<dbReference type="CDD" id="cd06261">
    <property type="entry name" value="TM_PBP2"/>
    <property type="match status" value="1"/>
</dbReference>
<reference evidence="14 15" key="1">
    <citation type="submission" date="2019-11" db="EMBL/GenBank/DDBJ databases">
        <title>Comparative genomics of hydrocarbon-degrading Desulfosarcina strains.</title>
        <authorList>
            <person name="Watanabe M."/>
            <person name="Kojima H."/>
            <person name="Fukui M."/>
        </authorList>
    </citation>
    <scope>NUCLEOTIDE SEQUENCE [LARGE SCALE GENOMIC DNA]</scope>
    <source>
        <strain evidence="14 15">28bB2T</strain>
    </source>
</reference>
<dbReference type="InterPro" id="IPR049783">
    <property type="entry name" value="ABC_perm_TupB-like"/>
</dbReference>
<organism evidence="14 15">
    <name type="scientific">Desulfosarcina ovata subsp. sediminis</name>
    <dbReference type="NCBI Taxonomy" id="885957"/>
    <lineage>
        <taxon>Bacteria</taxon>
        <taxon>Pseudomonadati</taxon>
        <taxon>Thermodesulfobacteriota</taxon>
        <taxon>Desulfobacteria</taxon>
        <taxon>Desulfobacterales</taxon>
        <taxon>Desulfosarcinaceae</taxon>
        <taxon>Desulfosarcina</taxon>
    </lineage>
</organism>
<dbReference type="GO" id="GO:0015419">
    <property type="term" value="F:ABC-type sulfate transporter activity"/>
    <property type="evidence" value="ECO:0007669"/>
    <property type="project" value="InterPro"/>
</dbReference>
<dbReference type="PANTHER" id="PTHR30406:SF8">
    <property type="entry name" value="SULFATE TRANSPORT SYSTEM PERMEASE PROTEIN CYST"/>
    <property type="match status" value="1"/>
</dbReference>
<comment type="subcellular location">
    <subcellularLocation>
        <location evidence="2 11">Cell membrane</location>
        <topology evidence="2 11">Multi-pass membrane protein</topology>
    </subcellularLocation>
</comment>
<dbReference type="InterPro" id="IPR006469">
    <property type="entry name" value="NifC_ABC_porter"/>
</dbReference>